<keyword evidence="1" id="KW-0539">Nucleus</keyword>
<comment type="similarity">
    <text evidence="1">Belongs to the NRAP family.</text>
</comment>
<dbReference type="Proteomes" id="UP001497444">
    <property type="component" value="Chromosome 14"/>
</dbReference>
<evidence type="ECO:0000313" key="2">
    <source>
        <dbReference type="EMBL" id="CAK9261830.1"/>
    </source>
</evidence>
<dbReference type="PANTHER" id="PTHR17972:SF0">
    <property type="entry name" value="NUCLEOLAR PROTEIN 6"/>
    <property type="match status" value="1"/>
</dbReference>
<gene>
    <name evidence="2" type="ORF">CSSPJE1EN1_LOCUS7308</name>
</gene>
<name>A0ABP0W4X4_9BRYO</name>
<proteinExistence type="inferred from homology"/>
<protein>
    <submittedName>
        <fullName evidence="2">Uncharacterized protein</fullName>
    </submittedName>
</protein>
<comment type="subcellular location">
    <subcellularLocation>
        <location evidence="1">Nucleus</location>
        <location evidence="1">Nucleolus</location>
    </subcellularLocation>
</comment>
<evidence type="ECO:0000256" key="1">
    <source>
        <dbReference type="RuleBase" id="RU364032"/>
    </source>
</evidence>
<dbReference type="PANTHER" id="PTHR17972">
    <property type="entry name" value="NUCLEOLAR RNA-ASSOCIATED PROTEIN"/>
    <property type="match status" value="1"/>
</dbReference>
<evidence type="ECO:0000313" key="3">
    <source>
        <dbReference type="Proteomes" id="UP001497444"/>
    </source>
</evidence>
<dbReference type="EMBL" id="OZ020109">
    <property type="protein sequence ID" value="CAK9261830.1"/>
    <property type="molecule type" value="Genomic_DNA"/>
</dbReference>
<organism evidence="2 3">
    <name type="scientific">Sphagnum jensenii</name>
    <dbReference type="NCBI Taxonomy" id="128206"/>
    <lineage>
        <taxon>Eukaryota</taxon>
        <taxon>Viridiplantae</taxon>
        <taxon>Streptophyta</taxon>
        <taxon>Embryophyta</taxon>
        <taxon>Bryophyta</taxon>
        <taxon>Sphagnophytina</taxon>
        <taxon>Sphagnopsida</taxon>
        <taxon>Sphagnales</taxon>
        <taxon>Sphagnaceae</taxon>
        <taxon>Sphagnum</taxon>
    </lineage>
</organism>
<dbReference type="InterPro" id="IPR005554">
    <property type="entry name" value="NOL6/Upt22"/>
</dbReference>
<keyword evidence="1" id="KW-0694">RNA-binding</keyword>
<reference evidence="2" key="1">
    <citation type="submission" date="2024-02" db="EMBL/GenBank/DDBJ databases">
        <authorList>
            <consortium name="ELIXIR-Norway"/>
            <consortium name="Elixir Norway"/>
        </authorList>
    </citation>
    <scope>NUCLEOTIDE SEQUENCE</scope>
</reference>
<sequence length="257" mass="28771">MRHDILTTSYISSSFCVSLSSSFQMHLIAAESDRAYNGGPLDQHSSFTPLEAGLVQEGTDFFMEEYTFRLSVLYFKDLGQLNKSVSELLPSQIEGLVQDGHLQNAHASLLQALHGAYPAYGLTVNSKWSSLLSSDWLPKSVFRTPLTCYDAFIMFHQEALPHPSRTLFQPEVHNKGDHISKMRLMANQAFLLISASEDRLGKHAEGREHLPIGFNHVLEFAQELQVKYGKVGTLWYDVEGSSGIIGLLSQVLHMLQK</sequence>
<accession>A0ABP0W4X4</accession>
<keyword evidence="3" id="KW-1185">Reference proteome</keyword>